<keyword evidence="1" id="KW-0472">Membrane</keyword>
<organism evidence="2 3">
    <name type="scientific">Cryptosporangium japonicum</name>
    <dbReference type="NCBI Taxonomy" id="80872"/>
    <lineage>
        <taxon>Bacteria</taxon>
        <taxon>Bacillati</taxon>
        <taxon>Actinomycetota</taxon>
        <taxon>Actinomycetes</taxon>
        <taxon>Cryptosporangiales</taxon>
        <taxon>Cryptosporangiaceae</taxon>
        <taxon>Cryptosporangium</taxon>
    </lineage>
</organism>
<feature type="transmembrane region" description="Helical" evidence="1">
    <location>
        <begin position="6"/>
        <end position="24"/>
    </location>
</feature>
<dbReference type="Proteomes" id="UP001500967">
    <property type="component" value="Unassembled WGS sequence"/>
</dbReference>
<dbReference type="EMBL" id="BAAAGX010000016">
    <property type="protein sequence ID" value="GAA0251558.1"/>
    <property type="molecule type" value="Genomic_DNA"/>
</dbReference>
<comment type="caution">
    <text evidence="2">The sequence shown here is derived from an EMBL/GenBank/DDBJ whole genome shotgun (WGS) entry which is preliminary data.</text>
</comment>
<dbReference type="RefSeq" id="WP_344650463.1">
    <property type="nucleotide sequence ID" value="NZ_BAAAGX010000016.1"/>
</dbReference>
<proteinExistence type="predicted"/>
<reference evidence="2 3" key="1">
    <citation type="journal article" date="2019" name="Int. J. Syst. Evol. Microbiol.">
        <title>The Global Catalogue of Microorganisms (GCM) 10K type strain sequencing project: providing services to taxonomists for standard genome sequencing and annotation.</title>
        <authorList>
            <consortium name="The Broad Institute Genomics Platform"/>
            <consortium name="The Broad Institute Genome Sequencing Center for Infectious Disease"/>
            <person name="Wu L."/>
            <person name="Ma J."/>
        </authorList>
    </citation>
    <scope>NUCLEOTIDE SEQUENCE [LARGE SCALE GENOMIC DNA]</scope>
    <source>
        <strain evidence="2 3">JCM 10425</strain>
    </source>
</reference>
<keyword evidence="3" id="KW-1185">Reference proteome</keyword>
<gene>
    <name evidence="2" type="ORF">GCM10009539_40900</name>
</gene>
<evidence type="ECO:0000313" key="3">
    <source>
        <dbReference type="Proteomes" id="UP001500967"/>
    </source>
</evidence>
<protein>
    <submittedName>
        <fullName evidence="2">Uncharacterized protein</fullName>
    </submittedName>
</protein>
<evidence type="ECO:0000256" key="1">
    <source>
        <dbReference type="SAM" id="Phobius"/>
    </source>
</evidence>
<evidence type="ECO:0000313" key="2">
    <source>
        <dbReference type="EMBL" id="GAA0251558.1"/>
    </source>
</evidence>
<accession>A0ABN0UIS9</accession>
<keyword evidence="1" id="KW-1133">Transmembrane helix</keyword>
<keyword evidence="1" id="KW-0812">Transmembrane</keyword>
<name>A0ABN0UIS9_9ACTN</name>
<feature type="transmembrane region" description="Helical" evidence="1">
    <location>
        <begin position="36"/>
        <end position="59"/>
    </location>
</feature>
<sequence>MSTNLVLLMVLLVGYAVFQFGRSLRDETVVPHWTTAVAIGTAVLVLEGHALTVLLNSAAGWTYQLMGIAGFALIGPATIAWAIVGGLWLRHQARRVHRPRHAASAVRTVTN</sequence>
<feature type="transmembrane region" description="Helical" evidence="1">
    <location>
        <begin position="65"/>
        <end position="89"/>
    </location>
</feature>